<feature type="compositionally biased region" description="Low complexity" evidence="1">
    <location>
        <begin position="172"/>
        <end position="185"/>
    </location>
</feature>
<feature type="compositionally biased region" description="Basic and acidic residues" evidence="1">
    <location>
        <begin position="212"/>
        <end position="223"/>
    </location>
</feature>
<dbReference type="PROSITE" id="PS51257">
    <property type="entry name" value="PROKAR_LIPOPROTEIN"/>
    <property type="match status" value="1"/>
</dbReference>
<organism evidence="3 4">
    <name type="scientific">Bicyclus anynana</name>
    <name type="common">Squinting bush brown butterfly</name>
    <dbReference type="NCBI Taxonomy" id="110368"/>
    <lineage>
        <taxon>Eukaryota</taxon>
        <taxon>Metazoa</taxon>
        <taxon>Ecdysozoa</taxon>
        <taxon>Arthropoda</taxon>
        <taxon>Hexapoda</taxon>
        <taxon>Insecta</taxon>
        <taxon>Pterygota</taxon>
        <taxon>Neoptera</taxon>
        <taxon>Endopterygota</taxon>
        <taxon>Lepidoptera</taxon>
        <taxon>Glossata</taxon>
        <taxon>Ditrysia</taxon>
        <taxon>Papilionoidea</taxon>
        <taxon>Nymphalidae</taxon>
        <taxon>Satyrinae</taxon>
        <taxon>Satyrini</taxon>
        <taxon>Mycalesina</taxon>
        <taxon>Bicyclus</taxon>
    </lineage>
</organism>
<dbReference type="Proteomes" id="UP001652582">
    <property type="component" value="Chromosome 6"/>
</dbReference>
<dbReference type="AlphaFoldDB" id="A0A6J1P292"/>
<feature type="compositionally biased region" description="Basic and acidic residues" evidence="1">
    <location>
        <begin position="281"/>
        <end position="296"/>
    </location>
</feature>
<feature type="region of interest" description="Disordered" evidence="1">
    <location>
        <begin position="65"/>
        <end position="84"/>
    </location>
</feature>
<feature type="compositionally biased region" description="Basic and acidic residues" evidence="1">
    <location>
        <begin position="304"/>
        <end position="319"/>
    </location>
</feature>
<feature type="chain" id="PRO_5045428565" evidence="2">
    <location>
        <begin position="23"/>
        <end position="494"/>
    </location>
</feature>
<sequence length="494" mass="55767">MKSAKVFCCLAFIYVSISSCCCEKNGHKNEPVQNPHLKEEERNPLLNNAESQKNGDIHKDVLKYTNSKKDKSDSEEDIAFQKRTTSGANKNDYKLHEFKTPTSDSQQTSEEGESNSEEYSSHEEYNVDPFKKRRPDSQQPYWIPYTRPLSQYKPPYDDGSYPNSKPTHHGESYLSSSSLGGLSQSNKPPKGKPSQGGSSYHERPPTYGRPPSHHEKPPKDKPPSHGGSAYHERPPSHPSHGKPPKDKPSSHHERPPTHNKPSTQHNKPPKDKPPTLSGSSYHEKPQSHHEKPSSHHEKPHSHHEKPPSHHEKPPHQEKPHSHHHKPPSQGGSSHHEKPPSYGESSESSENEKPSSNHNRPSYGKPPSNSKPTSQSESCCKEKPITNDNPQSYHNRPPQNKPSHDEHLHDNYESHYQHPFENKPQNDEETVGATGAIDMNKNEHSTPPKPGAINNSSPDQAVYPLHPLLFQAKPVIPANEMENKYRYRHTSIVIK</sequence>
<reference evidence="4" key="1">
    <citation type="submission" date="2025-08" db="UniProtKB">
        <authorList>
            <consortium name="RefSeq"/>
        </authorList>
    </citation>
    <scope>IDENTIFICATION</scope>
</reference>
<gene>
    <name evidence="4" type="primary">LOC112055592</name>
</gene>
<feature type="signal peptide" evidence="2">
    <location>
        <begin position="1"/>
        <end position="22"/>
    </location>
</feature>
<feature type="compositionally biased region" description="Polar residues" evidence="1">
    <location>
        <begin position="366"/>
        <end position="377"/>
    </location>
</feature>
<evidence type="ECO:0000313" key="3">
    <source>
        <dbReference type="Proteomes" id="UP001652582"/>
    </source>
</evidence>
<evidence type="ECO:0000256" key="2">
    <source>
        <dbReference type="SAM" id="SignalP"/>
    </source>
</evidence>
<feature type="compositionally biased region" description="Basic and acidic residues" evidence="1">
    <location>
        <begin position="243"/>
        <end position="256"/>
    </location>
</feature>
<keyword evidence="3" id="KW-1185">Reference proteome</keyword>
<keyword evidence="2" id="KW-0732">Signal</keyword>
<name>A0A6J1P292_BICAN</name>
<feature type="compositionally biased region" description="Basic and acidic residues" evidence="1">
    <location>
        <begin position="401"/>
        <end position="425"/>
    </location>
</feature>
<protein>
    <submittedName>
        <fullName evidence="4">Uncharacterized protein LOC112055592</fullName>
    </submittedName>
</protein>
<dbReference type="GeneID" id="112055592"/>
<accession>A0A6J1P292</accession>
<feature type="compositionally biased region" description="Polar residues" evidence="1">
    <location>
        <begin position="385"/>
        <end position="397"/>
    </location>
</feature>
<dbReference type="RefSeq" id="XP_023951543.2">
    <property type="nucleotide sequence ID" value="XM_024095775.2"/>
</dbReference>
<evidence type="ECO:0000256" key="1">
    <source>
        <dbReference type="SAM" id="MobiDB-lite"/>
    </source>
</evidence>
<dbReference type="KEGG" id="bany:112055592"/>
<feature type="region of interest" description="Disordered" evidence="1">
    <location>
        <begin position="89"/>
        <end position="459"/>
    </location>
</feature>
<evidence type="ECO:0000313" key="4">
    <source>
        <dbReference type="RefSeq" id="XP_023951543.2"/>
    </source>
</evidence>
<proteinExistence type="predicted"/>